<dbReference type="EMBL" id="ML996094">
    <property type="protein sequence ID" value="KAF2148150.1"/>
    <property type="molecule type" value="Genomic_DNA"/>
</dbReference>
<accession>A0A9P4IUS9</accession>
<organism evidence="2 3">
    <name type="scientific">Myriangium duriaei CBS 260.36</name>
    <dbReference type="NCBI Taxonomy" id="1168546"/>
    <lineage>
        <taxon>Eukaryota</taxon>
        <taxon>Fungi</taxon>
        <taxon>Dikarya</taxon>
        <taxon>Ascomycota</taxon>
        <taxon>Pezizomycotina</taxon>
        <taxon>Dothideomycetes</taxon>
        <taxon>Dothideomycetidae</taxon>
        <taxon>Myriangiales</taxon>
        <taxon>Myriangiaceae</taxon>
        <taxon>Myriangium</taxon>
    </lineage>
</organism>
<dbReference type="OrthoDB" id="4820608at2759"/>
<keyword evidence="3" id="KW-1185">Reference proteome</keyword>
<evidence type="ECO:0000256" key="1">
    <source>
        <dbReference type="SAM" id="SignalP"/>
    </source>
</evidence>
<name>A0A9P4IUS9_9PEZI</name>
<dbReference type="AlphaFoldDB" id="A0A9P4IUS9"/>
<evidence type="ECO:0000313" key="3">
    <source>
        <dbReference type="Proteomes" id="UP000799439"/>
    </source>
</evidence>
<feature type="signal peptide" evidence="1">
    <location>
        <begin position="1"/>
        <end position="19"/>
    </location>
</feature>
<keyword evidence="1" id="KW-0732">Signal</keyword>
<feature type="chain" id="PRO_5040289246" evidence="1">
    <location>
        <begin position="20"/>
        <end position="203"/>
    </location>
</feature>
<comment type="caution">
    <text evidence="2">The sequence shown here is derived from an EMBL/GenBank/DDBJ whole genome shotgun (WGS) entry which is preliminary data.</text>
</comment>
<gene>
    <name evidence="2" type="ORF">K461DRAFT_298235</name>
</gene>
<evidence type="ECO:0000313" key="2">
    <source>
        <dbReference type="EMBL" id="KAF2148150.1"/>
    </source>
</evidence>
<proteinExistence type="predicted"/>
<protein>
    <submittedName>
        <fullName evidence="2">Uncharacterized protein</fullName>
    </submittedName>
</protein>
<dbReference type="Proteomes" id="UP000799439">
    <property type="component" value="Unassembled WGS sequence"/>
</dbReference>
<sequence>MLKVLFVVALAAAVSAALGRQTDVAFVDTYDDIPAIVGVPDLNPIGLYHGIIYAGASVSNRPANTRGIAPSSGQNVAIAEIRADLLDLGEVSLRPFATLTRSHNVTSFDLLSLFFGFTISTGTSLTGVPISGTLTVVGYRLDGTSVEEQFDFTPTGLLNAPPSKAVLSNKFTYLQNVTIASPVTLVSVDTTISFDNLTHINRY</sequence>
<reference evidence="2" key="1">
    <citation type="journal article" date="2020" name="Stud. Mycol.">
        <title>101 Dothideomycetes genomes: a test case for predicting lifestyles and emergence of pathogens.</title>
        <authorList>
            <person name="Haridas S."/>
            <person name="Albert R."/>
            <person name="Binder M."/>
            <person name="Bloem J."/>
            <person name="Labutti K."/>
            <person name="Salamov A."/>
            <person name="Andreopoulos B."/>
            <person name="Baker S."/>
            <person name="Barry K."/>
            <person name="Bills G."/>
            <person name="Bluhm B."/>
            <person name="Cannon C."/>
            <person name="Castanera R."/>
            <person name="Culley D."/>
            <person name="Daum C."/>
            <person name="Ezra D."/>
            <person name="Gonzalez J."/>
            <person name="Henrissat B."/>
            <person name="Kuo A."/>
            <person name="Liang C."/>
            <person name="Lipzen A."/>
            <person name="Lutzoni F."/>
            <person name="Magnuson J."/>
            <person name="Mondo S."/>
            <person name="Nolan M."/>
            <person name="Ohm R."/>
            <person name="Pangilinan J."/>
            <person name="Park H.-J."/>
            <person name="Ramirez L."/>
            <person name="Alfaro M."/>
            <person name="Sun H."/>
            <person name="Tritt A."/>
            <person name="Yoshinaga Y."/>
            <person name="Zwiers L.-H."/>
            <person name="Turgeon B."/>
            <person name="Goodwin S."/>
            <person name="Spatafora J."/>
            <person name="Crous P."/>
            <person name="Grigoriev I."/>
        </authorList>
    </citation>
    <scope>NUCLEOTIDE SEQUENCE</scope>
    <source>
        <strain evidence="2">CBS 260.36</strain>
    </source>
</reference>